<evidence type="ECO:0000259" key="1">
    <source>
        <dbReference type="SMART" id="SM00849"/>
    </source>
</evidence>
<dbReference type="SUPFAM" id="SSF56281">
    <property type="entry name" value="Metallo-hydrolase/oxidoreductase"/>
    <property type="match status" value="1"/>
</dbReference>
<gene>
    <name evidence="2" type="ORF">SAMN02746064_00499</name>
</gene>
<dbReference type="InterPro" id="IPR036866">
    <property type="entry name" value="RibonucZ/Hydroxyglut_hydro"/>
</dbReference>
<dbReference type="STRING" id="1120975.SAMN02746064_00499"/>
<dbReference type="RefSeq" id="WP_073269496.1">
    <property type="nucleotide sequence ID" value="NZ_FQTU01000002.1"/>
</dbReference>
<evidence type="ECO:0000313" key="2">
    <source>
        <dbReference type="EMBL" id="SHE44081.1"/>
    </source>
</evidence>
<sequence>MKFCSLYSGSSGNSLYVEGSHGRVLIDAGLSGIKISTALKQIESDINTIKGILVSHDHSDHVKGIGVLSRKYDIPLYMNEGTWNAVKDQIGKVKDDNIRLFENEKPIEIEDLIIKAFSIHHDAADPVGFSISSNKTKVSIVTDTGMMDEYIYESIKGSDLVVMESNHDVNMLMAGRYPYFLKKRVAGDKGHLSNECAADTVVKLAVEGLEKVVLAHLSEENNFPQLAMETTNNKLREHKLDDCVCVEVACRFSPGNIYNL</sequence>
<feature type="domain" description="Metallo-beta-lactamase" evidence="1">
    <location>
        <begin position="11"/>
        <end position="184"/>
    </location>
</feature>
<dbReference type="AlphaFoldDB" id="A0A1M4THY9"/>
<accession>A0A1M4THY9</accession>
<dbReference type="PANTHER" id="PTHR47619:SF1">
    <property type="entry name" value="EXODEOXYRIBONUCLEASE WALJ"/>
    <property type="match status" value="1"/>
</dbReference>
<reference evidence="2 3" key="1">
    <citation type="submission" date="2016-11" db="EMBL/GenBank/DDBJ databases">
        <authorList>
            <person name="Jaros S."/>
            <person name="Januszkiewicz K."/>
            <person name="Wedrychowicz H."/>
        </authorList>
    </citation>
    <scope>NUCLEOTIDE SEQUENCE [LARGE SCALE GENOMIC DNA]</scope>
    <source>
        <strain evidence="2 3">DSM 14828</strain>
    </source>
</reference>
<dbReference type="Pfam" id="PF12706">
    <property type="entry name" value="Lactamase_B_2"/>
    <property type="match status" value="1"/>
</dbReference>
<dbReference type="EMBL" id="FQTU01000002">
    <property type="protein sequence ID" value="SHE44081.1"/>
    <property type="molecule type" value="Genomic_DNA"/>
</dbReference>
<dbReference type="Proteomes" id="UP000184251">
    <property type="component" value="Unassembled WGS sequence"/>
</dbReference>
<keyword evidence="3" id="KW-1185">Reference proteome</keyword>
<organism evidence="2 3">
    <name type="scientific">Alkalibacter saccharofermentans DSM 14828</name>
    <dbReference type="NCBI Taxonomy" id="1120975"/>
    <lineage>
        <taxon>Bacteria</taxon>
        <taxon>Bacillati</taxon>
        <taxon>Bacillota</taxon>
        <taxon>Clostridia</taxon>
        <taxon>Eubacteriales</taxon>
        <taxon>Eubacteriaceae</taxon>
        <taxon>Alkalibacter</taxon>
    </lineage>
</organism>
<dbReference type="OrthoDB" id="9781189at2"/>
<dbReference type="InterPro" id="IPR001279">
    <property type="entry name" value="Metallo-B-lactamas"/>
</dbReference>
<dbReference type="InterPro" id="IPR052533">
    <property type="entry name" value="WalJ/YycJ-like"/>
</dbReference>
<dbReference type="PANTHER" id="PTHR47619">
    <property type="entry name" value="METALLO-HYDROLASE YYCJ-RELATED"/>
    <property type="match status" value="1"/>
</dbReference>
<proteinExistence type="predicted"/>
<dbReference type="SMART" id="SM00849">
    <property type="entry name" value="Lactamase_B"/>
    <property type="match status" value="1"/>
</dbReference>
<evidence type="ECO:0000313" key="3">
    <source>
        <dbReference type="Proteomes" id="UP000184251"/>
    </source>
</evidence>
<protein>
    <submittedName>
        <fullName evidence="2">Phosphoribosyl 1,2-cyclic phosphodiesterase</fullName>
    </submittedName>
</protein>
<dbReference type="Gene3D" id="3.60.15.10">
    <property type="entry name" value="Ribonuclease Z/Hydroxyacylglutathione hydrolase-like"/>
    <property type="match status" value="1"/>
</dbReference>
<name>A0A1M4THY9_9FIRM</name>